<evidence type="ECO:0000256" key="6">
    <source>
        <dbReference type="ARBA" id="ARBA00022605"/>
    </source>
</evidence>
<dbReference type="Gene3D" id="3.20.20.70">
    <property type="entry name" value="Aldolase class I"/>
    <property type="match status" value="1"/>
</dbReference>
<keyword evidence="17" id="KW-1185">Reference proteome</keyword>
<evidence type="ECO:0000313" key="17">
    <source>
        <dbReference type="Proteomes" id="UP000318733"/>
    </source>
</evidence>
<feature type="binding site" evidence="12 15">
    <location>
        <position position="47"/>
    </location>
    <ligand>
        <name>pyruvate</name>
        <dbReference type="ChEBI" id="CHEBI:15361"/>
    </ligand>
</feature>
<dbReference type="PIRSF" id="PIRSF001365">
    <property type="entry name" value="DHDPS"/>
    <property type="match status" value="1"/>
</dbReference>
<keyword evidence="8 12" id="KW-0457">Lysine biosynthesis</keyword>
<keyword evidence="5 12" id="KW-0963">Cytoplasm</keyword>
<feature type="binding site" evidence="12 15">
    <location>
        <position position="206"/>
    </location>
    <ligand>
        <name>pyruvate</name>
        <dbReference type="ChEBI" id="CHEBI:15361"/>
    </ligand>
</feature>
<dbReference type="GO" id="GO:0019877">
    <property type="term" value="P:diaminopimelate biosynthetic process"/>
    <property type="evidence" value="ECO:0007669"/>
    <property type="project" value="UniProtKB-UniRule"/>
</dbReference>
<feature type="site" description="Part of a proton relay during catalysis" evidence="12">
    <location>
        <position position="46"/>
    </location>
</feature>
<protein>
    <recommendedName>
        <fullName evidence="4 12">4-hydroxy-tetrahydrodipicolinate synthase</fullName>
        <shortName evidence="12">HTPA synthase</shortName>
        <ecNumber evidence="4 12">4.3.3.7</ecNumber>
    </recommendedName>
</protein>
<dbReference type="GO" id="GO:0009089">
    <property type="term" value="P:lysine biosynthetic process via diaminopimelate"/>
    <property type="evidence" value="ECO:0007669"/>
    <property type="project" value="UniProtKB-UniRule"/>
</dbReference>
<dbReference type="InterPro" id="IPR005263">
    <property type="entry name" value="DapA"/>
</dbReference>
<evidence type="ECO:0000256" key="9">
    <source>
        <dbReference type="ARBA" id="ARBA00023239"/>
    </source>
</evidence>
<keyword evidence="7 12" id="KW-0220">Diaminopimelate biosynthesis</keyword>
<evidence type="ECO:0000256" key="14">
    <source>
        <dbReference type="PIRSR" id="PIRSR001365-1"/>
    </source>
</evidence>
<accession>A0A556MSM5</accession>
<gene>
    <name evidence="12" type="primary">dapA</name>
    <name evidence="16" type="ORF">FO440_01420</name>
</gene>
<evidence type="ECO:0000256" key="7">
    <source>
        <dbReference type="ARBA" id="ARBA00022915"/>
    </source>
</evidence>
<dbReference type="OrthoDB" id="9782828at2"/>
<evidence type="ECO:0000256" key="2">
    <source>
        <dbReference type="ARBA" id="ARBA00005120"/>
    </source>
</evidence>
<comment type="subcellular location">
    <subcellularLocation>
        <location evidence="12">Cytoplasm</location>
    </subcellularLocation>
</comment>
<dbReference type="PANTHER" id="PTHR12128">
    <property type="entry name" value="DIHYDRODIPICOLINATE SYNTHASE"/>
    <property type="match status" value="1"/>
</dbReference>
<proteinExistence type="inferred from homology"/>
<comment type="subunit">
    <text evidence="12">Homotetramer; dimer of dimers.</text>
</comment>
<feature type="active site" description="Schiff-base intermediate with substrate" evidence="12 14">
    <location>
        <position position="164"/>
    </location>
</feature>
<dbReference type="SUPFAM" id="SSF51569">
    <property type="entry name" value="Aldolase"/>
    <property type="match status" value="1"/>
</dbReference>
<dbReference type="RefSeq" id="WP_144246445.1">
    <property type="nucleotide sequence ID" value="NZ_VLPK01000001.1"/>
</dbReference>
<evidence type="ECO:0000256" key="13">
    <source>
        <dbReference type="PIRNR" id="PIRNR001365"/>
    </source>
</evidence>
<comment type="similarity">
    <text evidence="3 12 13">Belongs to the DapA family.</text>
</comment>
<dbReference type="CDD" id="cd00950">
    <property type="entry name" value="DHDPS"/>
    <property type="match status" value="1"/>
</dbReference>
<dbReference type="GO" id="GO:0005829">
    <property type="term" value="C:cytosol"/>
    <property type="evidence" value="ECO:0007669"/>
    <property type="project" value="TreeGrafter"/>
</dbReference>
<dbReference type="Pfam" id="PF00701">
    <property type="entry name" value="DHDPS"/>
    <property type="match status" value="1"/>
</dbReference>
<name>A0A556MSM5_9SPHI</name>
<evidence type="ECO:0000256" key="11">
    <source>
        <dbReference type="ARBA" id="ARBA00047836"/>
    </source>
</evidence>
<dbReference type="AlphaFoldDB" id="A0A556MSM5"/>
<comment type="catalytic activity">
    <reaction evidence="11 12">
        <text>L-aspartate 4-semialdehyde + pyruvate = (2S,4S)-4-hydroxy-2,3,4,5-tetrahydrodipicolinate + H2O + H(+)</text>
        <dbReference type="Rhea" id="RHEA:34171"/>
        <dbReference type="ChEBI" id="CHEBI:15361"/>
        <dbReference type="ChEBI" id="CHEBI:15377"/>
        <dbReference type="ChEBI" id="CHEBI:15378"/>
        <dbReference type="ChEBI" id="CHEBI:67139"/>
        <dbReference type="ChEBI" id="CHEBI:537519"/>
        <dbReference type="EC" id="4.3.3.7"/>
    </reaction>
</comment>
<keyword evidence="9 12" id="KW-0456">Lyase</keyword>
<dbReference type="EMBL" id="VLPK01000001">
    <property type="protein sequence ID" value="TSJ42875.1"/>
    <property type="molecule type" value="Genomic_DNA"/>
</dbReference>
<keyword evidence="6 12" id="KW-0028">Amino-acid biosynthesis</keyword>
<comment type="caution">
    <text evidence="12">Was originally thought to be a dihydrodipicolinate synthase (DHDPS), catalyzing the condensation of (S)-aspartate-beta-semialdehyde [(S)-ASA] and pyruvate to dihydrodipicolinate (DHDP). However, it was shown in E.coli that the product of the enzymatic reaction is not dihydrodipicolinate but in fact (4S)-4-hydroxy-2,3,4,5-tetrahydro-(2S)-dipicolinic acid (HTPA), and that the consecutive dehydration reaction leading to DHDP is not spontaneous but catalyzed by DapB.</text>
</comment>
<sequence length="300" mass="32390">MNKFYGTGIAIVTPFHADGQVDYDGLKNLINYLIDGGVEYIVSLGTTGESATLSQDEKKKVFTFTADVVDGRVNLVAGIAGNNTAEVVEQIKAFDIAGYDAILSASPQYNKPTQEGIYQHYKAIAQNAKLPVLLYNVPSRTGSNVSAETTVRLAREFKNIIGIKEASGNFDQINQIMRDKPEGFLVISGDDPVSFPMIALGAVGVISVVGNALPRQTSDMIRKCLNYDFKGAQKGHYDLIDFTRLCFVEGSPAGVKTALKQLGICGDTVRLPLVQVSEHTAAKIIKEVQGLAVLQQQKVS</sequence>
<evidence type="ECO:0000256" key="1">
    <source>
        <dbReference type="ARBA" id="ARBA00003294"/>
    </source>
</evidence>
<evidence type="ECO:0000256" key="12">
    <source>
        <dbReference type="HAMAP-Rule" id="MF_00418"/>
    </source>
</evidence>
<dbReference type="HAMAP" id="MF_00418">
    <property type="entry name" value="DapA"/>
    <property type="match status" value="1"/>
</dbReference>
<comment type="function">
    <text evidence="1 12">Catalyzes the condensation of (S)-aspartate-beta-semialdehyde [(S)-ASA] and pyruvate to 4-hydroxy-tetrahydrodipicolinate (HTPA).</text>
</comment>
<dbReference type="NCBIfam" id="TIGR00674">
    <property type="entry name" value="dapA"/>
    <property type="match status" value="1"/>
</dbReference>
<dbReference type="InterPro" id="IPR013785">
    <property type="entry name" value="Aldolase_TIM"/>
</dbReference>
<dbReference type="GO" id="GO:0008840">
    <property type="term" value="F:4-hydroxy-tetrahydrodipicolinate synthase activity"/>
    <property type="evidence" value="ECO:0007669"/>
    <property type="project" value="UniProtKB-UniRule"/>
</dbReference>
<evidence type="ECO:0000313" key="16">
    <source>
        <dbReference type="EMBL" id="TSJ42875.1"/>
    </source>
</evidence>
<reference evidence="16 17" key="1">
    <citation type="submission" date="2019-07" db="EMBL/GenBank/DDBJ databases">
        <authorList>
            <person name="Huq M.A."/>
        </authorList>
    </citation>
    <scope>NUCLEOTIDE SEQUENCE [LARGE SCALE GENOMIC DNA]</scope>
    <source>
        <strain evidence="16 17">MAH-19</strain>
    </source>
</reference>
<dbReference type="Proteomes" id="UP000318733">
    <property type="component" value="Unassembled WGS sequence"/>
</dbReference>
<feature type="site" description="Part of a proton relay during catalysis" evidence="12">
    <location>
        <position position="109"/>
    </location>
</feature>
<dbReference type="InterPro" id="IPR020625">
    <property type="entry name" value="Schiff_base-form_aldolases_AS"/>
</dbReference>
<evidence type="ECO:0000256" key="15">
    <source>
        <dbReference type="PIRSR" id="PIRSR001365-2"/>
    </source>
</evidence>
<dbReference type="PROSITE" id="PS00666">
    <property type="entry name" value="DHDPS_2"/>
    <property type="match status" value="1"/>
</dbReference>
<comment type="caution">
    <text evidence="16">The sequence shown here is derived from an EMBL/GenBank/DDBJ whole genome shotgun (WGS) entry which is preliminary data.</text>
</comment>
<dbReference type="UniPathway" id="UPA00034">
    <property type="reaction ID" value="UER00017"/>
</dbReference>
<keyword evidence="10 12" id="KW-0704">Schiff base</keyword>
<dbReference type="SMART" id="SM01130">
    <property type="entry name" value="DHDPS"/>
    <property type="match status" value="1"/>
</dbReference>
<comment type="pathway">
    <text evidence="2 12">Amino-acid biosynthesis; L-lysine biosynthesis via DAP pathway; (S)-tetrahydrodipicolinate from L-aspartate: step 3/4.</text>
</comment>
<dbReference type="PRINTS" id="PR00146">
    <property type="entry name" value="DHPICSNTHASE"/>
</dbReference>
<organism evidence="16 17">
    <name type="scientific">Mucilaginibacter corticis</name>
    <dbReference type="NCBI Taxonomy" id="2597670"/>
    <lineage>
        <taxon>Bacteria</taxon>
        <taxon>Pseudomonadati</taxon>
        <taxon>Bacteroidota</taxon>
        <taxon>Sphingobacteriia</taxon>
        <taxon>Sphingobacteriales</taxon>
        <taxon>Sphingobacteriaceae</taxon>
        <taxon>Mucilaginibacter</taxon>
    </lineage>
</organism>
<feature type="active site" description="Proton donor/acceptor" evidence="12 14">
    <location>
        <position position="135"/>
    </location>
</feature>
<evidence type="ECO:0000256" key="8">
    <source>
        <dbReference type="ARBA" id="ARBA00023154"/>
    </source>
</evidence>
<evidence type="ECO:0000256" key="3">
    <source>
        <dbReference type="ARBA" id="ARBA00007592"/>
    </source>
</evidence>
<dbReference type="InterPro" id="IPR002220">
    <property type="entry name" value="DapA-like"/>
</dbReference>
<evidence type="ECO:0000256" key="5">
    <source>
        <dbReference type="ARBA" id="ARBA00022490"/>
    </source>
</evidence>
<evidence type="ECO:0000256" key="4">
    <source>
        <dbReference type="ARBA" id="ARBA00012086"/>
    </source>
</evidence>
<dbReference type="PANTHER" id="PTHR12128:SF66">
    <property type="entry name" value="4-HYDROXY-2-OXOGLUTARATE ALDOLASE, MITOCHONDRIAL"/>
    <property type="match status" value="1"/>
</dbReference>
<evidence type="ECO:0000256" key="10">
    <source>
        <dbReference type="ARBA" id="ARBA00023270"/>
    </source>
</evidence>
<dbReference type="EC" id="4.3.3.7" evidence="4 12"/>